<dbReference type="InterPro" id="IPR003034">
    <property type="entry name" value="SAP_dom"/>
</dbReference>
<dbReference type="SMART" id="SM00513">
    <property type="entry name" value="SAP"/>
    <property type="match status" value="1"/>
</dbReference>
<dbReference type="Proteomes" id="UP001516023">
    <property type="component" value="Unassembled WGS sequence"/>
</dbReference>
<dbReference type="EMBL" id="JABMIG020000153">
    <property type="protein sequence ID" value="KAL3788674.1"/>
    <property type="molecule type" value="Genomic_DNA"/>
</dbReference>
<accession>A0ABD3PLW6</accession>
<gene>
    <name evidence="2" type="ORF">HJC23_001873</name>
</gene>
<evidence type="ECO:0000313" key="3">
    <source>
        <dbReference type="Proteomes" id="UP001516023"/>
    </source>
</evidence>
<dbReference type="AlphaFoldDB" id="A0ABD3PLW6"/>
<evidence type="ECO:0000259" key="1">
    <source>
        <dbReference type="PROSITE" id="PS50800"/>
    </source>
</evidence>
<dbReference type="SUPFAM" id="SSF68906">
    <property type="entry name" value="SAP domain"/>
    <property type="match status" value="1"/>
</dbReference>
<comment type="caution">
    <text evidence="2">The sequence shown here is derived from an EMBL/GenBank/DDBJ whole genome shotgun (WGS) entry which is preliminary data.</text>
</comment>
<dbReference type="Pfam" id="PF02037">
    <property type="entry name" value="SAP"/>
    <property type="match status" value="1"/>
</dbReference>
<protein>
    <recommendedName>
        <fullName evidence="1">SAP domain-containing protein</fullName>
    </recommendedName>
</protein>
<organism evidence="2 3">
    <name type="scientific">Cyclotella cryptica</name>
    <dbReference type="NCBI Taxonomy" id="29204"/>
    <lineage>
        <taxon>Eukaryota</taxon>
        <taxon>Sar</taxon>
        <taxon>Stramenopiles</taxon>
        <taxon>Ochrophyta</taxon>
        <taxon>Bacillariophyta</taxon>
        <taxon>Coscinodiscophyceae</taxon>
        <taxon>Thalassiosirophycidae</taxon>
        <taxon>Stephanodiscales</taxon>
        <taxon>Stephanodiscaceae</taxon>
        <taxon>Cyclotella</taxon>
    </lineage>
</organism>
<sequence length="83" mass="9156">MYFVLHAEDVLNSKNAKKLQEAPQLMRELIVAVAKDANNISHHSVSPLRMLTVSELRKELAKLGLSVSGSKEVLISRLQGSSE</sequence>
<keyword evidence="3" id="KW-1185">Reference proteome</keyword>
<feature type="domain" description="SAP" evidence="1">
    <location>
        <begin position="48"/>
        <end position="82"/>
    </location>
</feature>
<evidence type="ECO:0000313" key="2">
    <source>
        <dbReference type="EMBL" id="KAL3788674.1"/>
    </source>
</evidence>
<dbReference type="Gene3D" id="1.10.720.30">
    <property type="entry name" value="SAP domain"/>
    <property type="match status" value="1"/>
</dbReference>
<dbReference type="InterPro" id="IPR036361">
    <property type="entry name" value="SAP_dom_sf"/>
</dbReference>
<dbReference type="PROSITE" id="PS50800">
    <property type="entry name" value="SAP"/>
    <property type="match status" value="1"/>
</dbReference>
<proteinExistence type="predicted"/>
<reference evidence="2 3" key="1">
    <citation type="journal article" date="2020" name="G3 (Bethesda)">
        <title>Improved Reference Genome for Cyclotella cryptica CCMP332, a Model for Cell Wall Morphogenesis, Salinity Adaptation, and Lipid Production in Diatoms (Bacillariophyta).</title>
        <authorList>
            <person name="Roberts W.R."/>
            <person name="Downey K.M."/>
            <person name="Ruck E.C."/>
            <person name="Traller J.C."/>
            <person name="Alverson A.J."/>
        </authorList>
    </citation>
    <scope>NUCLEOTIDE SEQUENCE [LARGE SCALE GENOMIC DNA]</scope>
    <source>
        <strain evidence="2 3">CCMP332</strain>
    </source>
</reference>
<name>A0ABD3PLW6_9STRA</name>